<feature type="compositionally biased region" description="Basic and acidic residues" evidence="1">
    <location>
        <begin position="124"/>
        <end position="140"/>
    </location>
</feature>
<feature type="compositionally biased region" description="Basic and acidic residues" evidence="1">
    <location>
        <begin position="34"/>
        <end position="54"/>
    </location>
</feature>
<keyword evidence="2" id="KW-1133">Transmembrane helix</keyword>
<dbReference type="EMBL" id="LWUJ01000010">
    <property type="protein sequence ID" value="OAL10667.1"/>
    <property type="molecule type" value="Genomic_DNA"/>
</dbReference>
<dbReference type="Proteomes" id="UP000077623">
    <property type="component" value="Unassembled WGS sequence"/>
</dbReference>
<protein>
    <submittedName>
        <fullName evidence="3">Uncharacterized protein</fullName>
    </submittedName>
</protein>
<dbReference type="RefSeq" id="WP_187149903.1">
    <property type="nucleotide sequence ID" value="NZ_LWUJ01000010.1"/>
</dbReference>
<accession>A0A1A9QDW9</accession>
<name>A0A1A9QDW9_9MOLU</name>
<reference evidence="4" key="1">
    <citation type="submission" date="2016-04" db="EMBL/GenBank/DDBJ databases">
        <authorList>
            <person name="Quiroz-Castaneda R.E."/>
            <person name="Martinez-Ocampo F."/>
        </authorList>
    </citation>
    <scope>NUCLEOTIDE SEQUENCE [LARGE SCALE GENOMIC DNA]</scope>
    <source>
        <strain evidence="4">INIFAP01</strain>
    </source>
</reference>
<evidence type="ECO:0000256" key="2">
    <source>
        <dbReference type="SAM" id="Phobius"/>
    </source>
</evidence>
<evidence type="ECO:0000313" key="3">
    <source>
        <dbReference type="EMBL" id="OAL10667.1"/>
    </source>
</evidence>
<proteinExistence type="predicted"/>
<feature type="region of interest" description="Disordered" evidence="1">
    <location>
        <begin position="118"/>
        <end position="140"/>
    </location>
</feature>
<organism evidence="3 4">
    <name type="scientific">Candidatus Mycoplasma haematobovis</name>
    <dbReference type="NCBI Taxonomy" id="432608"/>
    <lineage>
        <taxon>Bacteria</taxon>
        <taxon>Bacillati</taxon>
        <taxon>Mycoplasmatota</taxon>
        <taxon>Mollicutes</taxon>
        <taxon>Mycoplasmataceae</taxon>
        <taxon>Mycoplasma</taxon>
    </lineage>
</organism>
<keyword evidence="2" id="KW-0812">Transmembrane</keyword>
<gene>
    <name evidence="3" type="ORF">A6V39_01185</name>
</gene>
<sequence length="157" mass="17248">MAVSPTLKIASIAVGAGGIVTGGAVGIHNYLSKSNEEGKKEDSATLLPEKDEKQTITPVQKSIAQSLPENKVLLVAEESNDQWNTNWGTFKTAYSQNHASDPLWTFSNWDELQRENENVAPQAFKDRCKTNGGKSRENNDKLFGEIQKYCTKDKSSG</sequence>
<dbReference type="STRING" id="432608.A6V39_01185"/>
<feature type="region of interest" description="Disordered" evidence="1">
    <location>
        <begin position="34"/>
        <end position="58"/>
    </location>
</feature>
<keyword evidence="2" id="KW-0472">Membrane</keyword>
<feature type="transmembrane region" description="Helical" evidence="2">
    <location>
        <begin position="12"/>
        <end position="31"/>
    </location>
</feature>
<dbReference type="AlphaFoldDB" id="A0A1A9QDW9"/>
<evidence type="ECO:0000256" key="1">
    <source>
        <dbReference type="SAM" id="MobiDB-lite"/>
    </source>
</evidence>
<keyword evidence="4" id="KW-1185">Reference proteome</keyword>
<comment type="caution">
    <text evidence="3">The sequence shown here is derived from an EMBL/GenBank/DDBJ whole genome shotgun (WGS) entry which is preliminary data.</text>
</comment>
<evidence type="ECO:0000313" key="4">
    <source>
        <dbReference type="Proteomes" id="UP000077623"/>
    </source>
</evidence>